<sequence length="270" mass="30746">MEAFITASENITDTSSLEWQYYANLSKDDIVSRWKTPNGESLLKNLQAAHFSRTALEQYIGKFNHKFDLRGIKLAKHDLSSLDLSDVDFFAADLSNVVFKNSILSNSFLSECNVCGAIFDWAKLDGALLDNVIFDNKTRFLGVNIREVNFTLATLVYDLALSQQRIQQLEQHYKIFSWFLRVTCDYGRSFLRYLFWVVGFIVGYAAIYTYLMAHPFFDCLYFSVVTFATVGYGDILPVTPVEKFFVITEILIGYIMGGLLVAILAKRVIG</sequence>
<name>A0A1R4HIK0_9GAMM</name>
<evidence type="ECO:0000313" key="3">
    <source>
        <dbReference type="EMBL" id="SJM95831.1"/>
    </source>
</evidence>
<accession>A0A1R4HIK0</accession>
<feature type="transmembrane region" description="Helical" evidence="1">
    <location>
        <begin position="193"/>
        <end position="213"/>
    </location>
</feature>
<evidence type="ECO:0000259" key="2">
    <source>
        <dbReference type="Pfam" id="PF07885"/>
    </source>
</evidence>
<evidence type="ECO:0000313" key="4">
    <source>
        <dbReference type="Proteomes" id="UP000195442"/>
    </source>
</evidence>
<proteinExistence type="predicted"/>
<dbReference type="InterPro" id="IPR013099">
    <property type="entry name" value="K_chnl_dom"/>
</dbReference>
<feature type="transmembrane region" description="Helical" evidence="1">
    <location>
        <begin position="244"/>
        <end position="265"/>
    </location>
</feature>
<gene>
    <name evidence="3" type="ORF">CRENPOLYSF2_760004</name>
</gene>
<dbReference type="PANTHER" id="PTHR14136">
    <property type="entry name" value="BTB_POZ DOMAIN-CONTAINING PROTEIN KCTD9"/>
    <property type="match status" value="1"/>
</dbReference>
<dbReference type="Gene3D" id="2.160.20.80">
    <property type="entry name" value="E3 ubiquitin-protein ligase SopA"/>
    <property type="match status" value="1"/>
</dbReference>
<dbReference type="RefSeq" id="WP_087148407.1">
    <property type="nucleotide sequence ID" value="NZ_FUKJ01000442.1"/>
</dbReference>
<dbReference type="InterPro" id="IPR051082">
    <property type="entry name" value="Pentapeptide-BTB/POZ_domain"/>
</dbReference>
<evidence type="ECO:0000256" key="1">
    <source>
        <dbReference type="SAM" id="Phobius"/>
    </source>
</evidence>
<keyword evidence="1" id="KW-0472">Membrane</keyword>
<dbReference type="Proteomes" id="UP000195442">
    <property type="component" value="Unassembled WGS sequence"/>
</dbReference>
<dbReference type="OrthoDB" id="9799090at2"/>
<dbReference type="SUPFAM" id="SSF141571">
    <property type="entry name" value="Pentapeptide repeat-like"/>
    <property type="match status" value="1"/>
</dbReference>
<dbReference type="AlphaFoldDB" id="A0A1R4HIK0"/>
<keyword evidence="4" id="KW-1185">Reference proteome</keyword>
<dbReference type="EMBL" id="FUKJ01000442">
    <property type="protein sequence ID" value="SJM95831.1"/>
    <property type="molecule type" value="Genomic_DNA"/>
</dbReference>
<dbReference type="Gene3D" id="1.10.287.70">
    <property type="match status" value="1"/>
</dbReference>
<dbReference type="SUPFAM" id="SSF81324">
    <property type="entry name" value="Voltage-gated potassium channels"/>
    <property type="match status" value="1"/>
</dbReference>
<organism evidence="3 4">
    <name type="scientific">Crenothrix polyspora</name>
    <dbReference type="NCBI Taxonomy" id="360316"/>
    <lineage>
        <taxon>Bacteria</taxon>
        <taxon>Pseudomonadati</taxon>
        <taxon>Pseudomonadota</taxon>
        <taxon>Gammaproteobacteria</taxon>
        <taxon>Methylococcales</taxon>
        <taxon>Crenotrichaceae</taxon>
        <taxon>Crenothrix</taxon>
    </lineage>
</organism>
<dbReference type="PANTHER" id="PTHR14136:SF17">
    <property type="entry name" value="BTB_POZ DOMAIN-CONTAINING PROTEIN KCTD9"/>
    <property type="match status" value="1"/>
</dbReference>
<dbReference type="InterPro" id="IPR001646">
    <property type="entry name" value="5peptide_repeat"/>
</dbReference>
<protein>
    <recommendedName>
        <fullName evidence="2">Potassium channel domain-containing protein</fullName>
    </recommendedName>
</protein>
<dbReference type="Pfam" id="PF00805">
    <property type="entry name" value="Pentapeptide"/>
    <property type="match status" value="1"/>
</dbReference>
<dbReference type="Pfam" id="PF07885">
    <property type="entry name" value="Ion_trans_2"/>
    <property type="match status" value="1"/>
</dbReference>
<reference evidence="4" key="1">
    <citation type="submission" date="2017-02" db="EMBL/GenBank/DDBJ databases">
        <authorList>
            <person name="Daims H."/>
        </authorList>
    </citation>
    <scope>NUCLEOTIDE SEQUENCE [LARGE SCALE GENOMIC DNA]</scope>
</reference>
<keyword evidence="1" id="KW-1133">Transmembrane helix</keyword>
<keyword evidence="1" id="KW-0812">Transmembrane</keyword>
<feature type="domain" description="Potassium channel" evidence="2">
    <location>
        <begin position="198"/>
        <end position="268"/>
    </location>
</feature>